<accession>A0A518DDJ9</accession>
<keyword evidence="3" id="KW-1185">Reference proteome</keyword>
<protein>
    <submittedName>
        <fullName evidence="2">Uncharacterized protein</fullName>
    </submittedName>
</protein>
<organism evidence="2 3">
    <name type="scientific">Pirellulimonas nuda</name>
    <dbReference type="NCBI Taxonomy" id="2528009"/>
    <lineage>
        <taxon>Bacteria</taxon>
        <taxon>Pseudomonadati</taxon>
        <taxon>Planctomycetota</taxon>
        <taxon>Planctomycetia</taxon>
        <taxon>Pirellulales</taxon>
        <taxon>Lacipirellulaceae</taxon>
        <taxon>Pirellulimonas</taxon>
    </lineage>
</organism>
<dbReference type="SUPFAM" id="SSF51445">
    <property type="entry name" value="(Trans)glycosidases"/>
    <property type="match status" value="1"/>
</dbReference>
<evidence type="ECO:0000313" key="3">
    <source>
        <dbReference type="Proteomes" id="UP000317429"/>
    </source>
</evidence>
<reference evidence="2 3" key="1">
    <citation type="submission" date="2019-02" db="EMBL/GenBank/DDBJ databases">
        <title>Deep-cultivation of Planctomycetes and their phenomic and genomic characterization uncovers novel biology.</title>
        <authorList>
            <person name="Wiegand S."/>
            <person name="Jogler M."/>
            <person name="Boedeker C."/>
            <person name="Pinto D."/>
            <person name="Vollmers J."/>
            <person name="Rivas-Marin E."/>
            <person name="Kohn T."/>
            <person name="Peeters S.H."/>
            <person name="Heuer A."/>
            <person name="Rast P."/>
            <person name="Oberbeckmann S."/>
            <person name="Bunk B."/>
            <person name="Jeske O."/>
            <person name="Meyerdierks A."/>
            <person name="Storesund J.E."/>
            <person name="Kallscheuer N."/>
            <person name="Luecker S."/>
            <person name="Lage O.M."/>
            <person name="Pohl T."/>
            <person name="Merkel B.J."/>
            <person name="Hornburger P."/>
            <person name="Mueller R.-W."/>
            <person name="Bruemmer F."/>
            <person name="Labrenz M."/>
            <person name="Spormann A.M."/>
            <person name="Op den Camp H."/>
            <person name="Overmann J."/>
            <person name="Amann R."/>
            <person name="Jetten M.S.M."/>
            <person name="Mascher T."/>
            <person name="Medema M.H."/>
            <person name="Devos D.P."/>
            <person name="Kaster A.-K."/>
            <person name="Ovreas L."/>
            <person name="Rohde M."/>
            <person name="Galperin M.Y."/>
            <person name="Jogler C."/>
        </authorList>
    </citation>
    <scope>NUCLEOTIDE SEQUENCE [LARGE SCALE GENOMIC DNA]</scope>
    <source>
        <strain evidence="2 3">Pla175</strain>
    </source>
</reference>
<dbReference type="GO" id="GO:0000272">
    <property type="term" value="P:polysaccharide catabolic process"/>
    <property type="evidence" value="ECO:0007669"/>
    <property type="project" value="InterPro"/>
</dbReference>
<dbReference type="Gene3D" id="1.10.1330.10">
    <property type="entry name" value="Dockerin domain"/>
    <property type="match status" value="1"/>
</dbReference>
<dbReference type="EMBL" id="CP036291">
    <property type="protein sequence ID" value="QDU89564.1"/>
    <property type="molecule type" value="Genomic_DNA"/>
</dbReference>
<sequence length="1284" mass="135414">MLRRPKTYAFERLEERLPLTATPLAWDGFDADHYASGSAVNGAAPAAPGFSGAWSGASGATAVAGSLAYAGIGEAGANRVVLTGSTTVARAIAPGPSDPLANYIDASGDVSRSQNDAPLYLSFLMQVEGASPPASTFSLYNGGVTSADRVFRVLYSPSNTHFQAIVGPSGAAVDLGPLSAGINLFVVRVDFAPGGDAISVWQNPSAGQPETAPDAQLPLYELAFDRVAFSRFGGAGSAQFDELRLGDSWSAVTSQDALALLPRAPISAEGFALLDDAGGALAGAWSYVTAYDGPWSVAGTASVPAGGLSYPGFGQSGAGRVALEGSTVASRELLTTNNGPLANYAGPSGLIERSQNDAPLYLSFLMQVEGASPPASTFSLYNGGVTSADRVFRVLYSPNNTHFQAIVGPSGAAVDLGPLSAGVNLFVVRVDFAPGGDAISVWQNPSAGLPETAPDAQLPLYDLAFDRVAFSRFGSDGSAQFDELRVGDSWSAVTSQDALALLPPPKTIFGVQETPPSPLGGGLFPDGFFPFIDEFGQYRYLEWDEKVHSAQELAQAAVDEAFDLAANPSPGDLNQYGGWLAGPQLDATGFFRVEKVADKWWLVDPEGRLFFSNGITGVSDPDREGTAGVAVRTPVTGREDYFAQLPQQGDPAAEFLSFETSTVTSGDYQGQRPLSMNFFAANALSKYGAGWEADSQEVAHQRLRSWGMNTIGAWSDEDVYLQAKTAYTIVLFPENPSQINGDGRFADYFDPAYRVNVEARLLQESGKSLNDPWNLGYFIHNELDWTRGGLTGDTDLGLQTLAAVSSQPAKAAFRDQLMARYTTIGALNAQWLTPYASWNDFLTQRGVVPDAGRSAADLVEFDALYAETYFATSAAAMHAVAPNHLYLGARFTGAARFSAAQAAMRHADVVSINRYGADVSVLPAGLEGDVPLISGEFHYSANDTGLWSDGLRTAADQADRADRYAAYVRSALESDRYVGVHWLQYWDFPTSGKLNSNNNNSNLGFVTIADSPYDAMVESARTIGAGLYETRVGDFAFVADGVLYITGTQAADQIQVSANAGSVLIDRNGELREVPRDQLSGVQISGGLQADVVRLSSLGTLSVHVLNDTPDDAVLLAGDYDGDGAVGQADYGLWRSAFGGADLRADGNLDGAVDAADYSVWRDNVGASWTPALQPPPVASLLAPEPTAAARDEFFGLLNLAGVGQGVKAARTAIPKPAMDHLEARPSGSNQGPSPILVAAEVASDAIRPVHSAGHRETEPASEASDRPDSLVGSRHWPQLPKVT</sequence>
<name>A0A518DDJ9_9BACT</name>
<dbReference type="InterPro" id="IPR017853">
    <property type="entry name" value="GH"/>
</dbReference>
<evidence type="ECO:0000256" key="1">
    <source>
        <dbReference type="SAM" id="MobiDB-lite"/>
    </source>
</evidence>
<dbReference type="InterPro" id="IPR036439">
    <property type="entry name" value="Dockerin_dom_sf"/>
</dbReference>
<proteinExistence type="predicted"/>
<evidence type="ECO:0000313" key="2">
    <source>
        <dbReference type="EMBL" id="QDU89564.1"/>
    </source>
</evidence>
<dbReference type="KEGG" id="pnd:Pla175_29560"/>
<gene>
    <name evidence="2" type="ORF">Pla175_29560</name>
</gene>
<dbReference type="Proteomes" id="UP000317429">
    <property type="component" value="Chromosome"/>
</dbReference>
<feature type="region of interest" description="Disordered" evidence="1">
    <location>
        <begin position="1247"/>
        <end position="1284"/>
    </location>
</feature>
<dbReference type="OrthoDB" id="9760450at2"/>
<dbReference type="RefSeq" id="WP_145286343.1">
    <property type="nucleotide sequence ID" value="NZ_CP036291.1"/>
</dbReference>
<dbReference type="Gene3D" id="3.20.20.80">
    <property type="entry name" value="Glycosidases"/>
    <property type="match status" value="1"/>
</dbReference>
<feature type="compositionally biased region" description="Basic and acidic residues" evidence="1">
    <location>
        <begin position="1254"/>
        <end position="1269"/>
    </location>
</feature>